<proteinExistence type="predicted"/>
<gene>
    <name evidence="1" type="ORF">JTE90_000754</name>
</gene>
<comment type="caution">
    <text evidence="1">The sequence shown here is derived from an EMBL/GenBank/DDBJ whole genome shotgun (WGS) entry which is preliminary data.</text>
</comment>
<dbReference type="Proteomes" id="UP000827092">
    <property type="component" value="Unassembled WGS sequence"/>
</dbReference>
<keyword evidence="2" id="KW-1185">Reference proteome</keyword>
<evidence type="ECO:0000313" key="1">
    <source>
        <dbReference type="EMBL" id="KAG8185773.1"/>
    </source>
</evidence>
<reference evidence="1 2" key="1">
    <citation type="journal article" date="2022" name="Nat. Ecol. Evol.">
        <title>A masculinizing supergene underlies an exaggerated male reproductive morph in a spider.</title>
        <authorList>
            <person name="Hendrickx F."/>
            <person name="De Corte Z."/>
            <person name="Sonet G."/>
            <person name="Van Belleghem S.M."/>
            <person name="Kostlbacher S."/>
            <person name="Vangestel C."/>
        </authorList>
    </citation>
    <scope>NUCLEOTIDE SEQUENCE [LARGE SCALE GENOMIC DNA]</scope>
    <source>
        <strain evidence="1">W744_W776</strain>
    </source>
</reference>
<evidence type="ECO:0008006" key="3">
    <source>
        <dbReference type="Google" id="ProtNLM"/>
    </source>
</evidence>
<protein>
    <recommendedName>
        <fullName evidence="3">DDE-1 domain-containing protein</fullName>
    </recommendedName>
</protein>
<name>A0AAV6UQ12_9ARAC</name>
<evidence type="ECO:0000313" key="2">
    <source>
        <dbReference type="Proteomes" id="UP000827092"/>
    </source>
</evidence>
<dbReference type="EMBL" id="JAFNEN010000325">
    <property type="protein sequence ID" value="KAG8185773.1"/>
    <property type="molecule type" value="Genomic_DNA"/>
</dbReference>
<sequence>MRVLQCYEIAKADNAKCNISLLEAIVFLEKSWKLVTSATIHNCFRHAGLSKDVTPQETEAILEEDDDDEENLQLAVWLERHGVETFSKEVLEDFQSCDDEVSASDIPTDEDIVCNINEKNSPKPNAVENAENDAAEEECEIAAPSIAQVKAAANVLRVYFSTENIDIKTMDPFTVVDKKIDEMYLNSNRKQSKITNFFHRM</sequence>
<organism evidence="1 2">
    <name type="scientific">Oedothorax gibbosus</name>
    <dbReference type="NCBI Taxonomy" id="931172"/>
    <lineage>
        <taxon>Eukaryota</taxon>
        <taxon>Metazoa</taxon>
        <taxon>Ecdysozoa</taxon>
        <taxon>Arthropoda</taxon>
        <taxon>Chelicerata</taxon>
        <taxon>Arachnida</taxon>
        <taxon>Araneae</taxon>
        <taxon>Araneomorphae</taxon>
        <taxon>Entelegynae</taxon>
        <taxon>Araneoidea</taxon>
        <taxon>Linyphiidae</taxon>
        <taxon>Erigoninae</taxon>
        <taxon>Oedothorax</taxon>
    </lineage>
</organism>
<accession>A0AAV6UQ12</accession>
<dbReference type="AlphaFoldDB" id="A0AAV6UQ12"/>